<dbReference type="InterPro" id="IPR041451">
    <property type="entry name" value="RecD2_SH13"/>
</dbReference>
<feature type="binding site" evidence="3">
    <location>
        <begin position="345"/>
        <end position="349"/>
    </location>
    <ligand>
        <name>ATP</name>
        <dbReference type="ChEBI" id="CHEBI:30616"/>
    </ligand>
</feature>
<dbReference type="InterPro" id="IPR055446">
    <property type="entry name" value="RecD2_N_OB"/>
</dbReference>
<name>A0ABW5V370_9BACI</name>
<keyword evidence="3" id="KW-0238">DNA-binding</keyword>
<sequence length="723" mass="81487">MMELTGSITSILYRKDDFLIAVLRTQKEDIKIKGNIHGIEKKEALTVYGSFETHQKYGRQFTVEYWERPLPQTKNQLITFLASPLIKGCGKKQAQEIVSGLGKHALSTIFKQGSSCLLNIKGIGKKRAAKIADSVRSTLEVQEIVSQLLEYGITANMALRVYKEYGSDAVKTLKENPYVLTELNLIGFSKADDIAKRIGIMPTSGYRIEACLKYILHKSCFQAGHMYMAEDQLLDETAQVLNHHAYGEDIISAKELKNGIMNMEEKSIVIENDCVYPSFLYHHEQNLAHQLSRMKRSRDSIAMSSLERQIDKYQKKHGIILVTEQREAIRELLDKQLLILTGGPGTGKTTVIRTMIAIYKQLFSGHTIRLVAPTGKASRKLAEMTGKEASTIHRLIGYQQGEMPEYHQDHKLPCDLLIIDEMSMVDVRLANNLIQAIHKNTKVLFVGDIDQLPSVGPGNVLRDMIQAGVPTIELTEVFRQARESQIIKNAHRVNQGQSIVFDKEKDDFYFLMQQDPKKIAALLVRSASRFLELGYDLSDILVLSPMKKGPVGTEILNEMLREKLNPIDEVKQEWKIGKRFFRLGDKVIQLQNNYEKQIFNGDTGVITGFTQATDDDGNAIDVMKVDYFGKEISYTKTETKELNLGYAITIHKAQGGEAPIVLIPATASHYMMLARNLIYTAMTRAKEKMVVIGTEEALNIAIANNQIAKRNSKLAERLTKNTN</sequence>
<dbReference type="Pfam" id="PF14490">
    <property type="entry name" value="HHH_RecD2"/>
    <property type="match status" value="1"/>
</dbReference>
<keyword evidence="3" id="KW-0413">Isomerase</keyword>
<keyword evidence="2 3" id="KW-0067">ATP-binding</keyword>
<proteinExistence type="inferred from homology"/>
<dbReference type="CDD" id="cd18809">
    <property type="entry name" value="SF1_C_RecD"/>
    <property type="match status" value="1"/>
</dbReference>
<evidence type="ECO:0000259" key="4">
    <source>
        <dbReference type="SMART" id="SM00382"/>
    </source>
</evidence>
<dbReference type="PANTHER" id="PTHR43788">
    <property type="entry name" value="DNA2/NAM7 HELICASE FAMILY MEMBER"/>
    <property type="match status" value="1"/>
</dbReference>
<feature type="domain" description="AAA+ ATPase" evidence="4">
    <location>
        <begin position="334"/>
        <end position="537"/>
    </location>
</feature>
<dbReference type="Pfam" id="PF13538">
    <property type="entry name" value="UvrD_C_2"/>
    <property type="match status" value="1"/>
</dbReference>
<dbReference type="Proteomes" id="UP001597502">
    <property type="component" value="Unassembled WGS sequence"/>
</dbReference>
<dbReference type="SUPFAM" id="SSF47781">
    <property type="entry name" value="RuvA domain 2-like"/>
    <property type="match status" value="1"/>
</dbReference>
<dbReference type="Pfam" id="PF13604">
    <property type="entry name" value="AAA_30"/>
    <property type="match status" value="1"/>
</dbReference>
<dbReference type="Gene3D" id="3.40.50.300">
    <property type="entry name" value="P-loop containing nucleotide triphosphate hydrolases"/>
    <property type="match status" value="2"/>
</dbReference>
<dbReference type="Pfam" id="PF23139">
    <property type="entry name" value="OB_YrrC"/>
    <property type="match status" value="1"/>
</dbReference>
<evidence type="ECO:0000256" key="1">
    <source>
        <dbReference type="ARBA" id="ARBA00022741"/>
    </source>
</evidence>
<dbReference type="EC" id="5.6.2.3" evidence="3"/>
<reference evidence="6" key="1">
    <citation type="journal article" date="2019" name="Int. J. Syst. Evol. Microbiol.">
        <title>The Global Catalogue of Microorganisms (GCM) 10K type strain sequencing project: providing services to taxonomists for standard genome sequencing and annotation.</title>
        <authorList>
            <consortium name="The Broad Institute Genomics Platform"/>
            <consortium name="The Broad Institute Genome Sequencing Center for Infectious Disease"/>
            <person name="Wu L."/>
            <person name="Ma J."/>
        </authorList>
    </citation>
    <scope>NUCLEOTIDE SEQUENCE [LARGE SCALE GENOMIC DNA]</scope>
    <source>
        <strain evidence="6">TISTR 1535</strain>
    </source>
</reference>
<comment type="caution">
    <text evidence="5">The sequence shown here is derived from an EMBL/GenBank/DDBJ whole genome shotgun (WGS) entry which is preliminary data.</text>
</comment>
<keyword evidence="3" id="KW-0347">Helicase</keyword>
<dbReference type="InterPro" id="IPR027417">
    <property type="entry name" value="P-loop_NTPase"/>
</dbReference>
<dbReference type="HAMAP" id="MF_01488">
    <property type="entry name" value="RecD2"/>
    <property type="match status" value="1"/>
</dbReference>
<gene>
    <name evidence="3" type="primary">recD2</name>
    <name evidence="5" type="ORF">ACFSUO_05735</name>
</gene>
<dbReference type="SMART" id="SM00382">
    <property type="entry name" value="AAA"/>
    <property type="match status" value="1"/>
</dbReference>
<keyword evidence="1 3" id="KW-0547">Nucleotide-binding</keyword>
<evidence type="ECO:0000313" key="5">
    <source>
        <dbReference type="EMBL" id="MFD2760471.1"/>
    </source>
</evidence>
<comment type="catalytic activity">
    <reaction evidence="3">
        <text>ATP + H2O = ADP + phosphate + H(+)</text>
        <dbReference type="Rhea" id="RHEA:13065"/>
        <dbReference type="ChEBI" id="CHEBI:15377"/>
        <dbReference type="ChEBI" id="CHEBI:15378"/>
        <dbReference type="ChEBI" id="CHEBI:30616"/>
        <dbReference type="ChEBI" id="CHEBI:43474"/>
        <dbReference type="ChEBI" id="CHEBI:456216"/>
        <dbReference type="EC" id="5.6.2.3"/>
    </reaction>
</comment>
<dbReference type="InterPro" id="IPR027785">
    <property type="entry name" value="UvrD-like_helicase_C"/>
</dbReference>
<dbReference type="Gene3D" id="2.30.30.940">
    <property type="match status" value="1"/>
</dbReference>
<dbReference type="NCBIfam" id="TIGR01448">
    <property type="entry name" value="recD_rel"/>
    <property type="match status" value="1"/>
</dbReference>
<dbReference type="PANTHER" id="PTHR43788:SF6">
    <property type="entry name" value="DNA HELICASE B"/>
    <property type="match status" value="1"/>
</dbReference>
<dbReference type="Gene3D" id="1.10.10.2220">
    <property type="match status" value="1"/>
</dbReference>
<dbReference type="SUPFAM" id="SSF52540">
    <property type="entry name" value="P-loop containing nucleoside triphosphate hydrolases"/>
    <property type="match status" value="1"/>
</dbReference>
<dbReference type="Gene3D" id="1.10.150.20">
    <property type="entry name" value="5' to 3' exonuclease, C-terminal subdomain"/>
    <property type="match status" value="1"/>
</dbReference>
<dbReference type="InterPro" id="IPR010994">
    <property type="entry name" value="RuvA_2-like"/>
</dbReference>
<dbReference type="InterPro" id="IPR029493">
    <property type="entry name" value="RecD2-like_HHH"/>
</dbReference>
<evidence type="ECO:0000256" key="2">
    <source>
        <dbReference type="ARBA" id="ARBA00022840"/>
    </source>
</evidence>
<evidence type="ECO:0000256" key="3">
    <source>
        <dbReference type="HAMAP-Rule" id="MF_01488"/>
    </source>
</evidence>
<keyword evidence="3" id="KW-0378">Hydrolase</keyword>
<accession>A0ABW5V370</accession>
<dbReference type="InterPro" id="IPR003593">
    <property type="entry name" value="AAA+_ATPase"/>
</dbReference>
<dbReference type="EMBL" id="JBHUNA010000009">
    <property type="protein sequence ID" value="MFD2760471.1"/>
    <property type="molecule type" value="Genomic_DNA"/>
</dbReference>
<protein>
    <recommendedName>
        <fullName evidence="3">ATP-dependent RecD2 DNA helicase</fullName>
        <ecNumber evidence="3">5.6.2.3</ecNumber>
    </recommendedName>
    <alternativeName>
        <fullName evidence="3">DNA 5'-3' helicase subunit RecD2</fullName>
    </alternativeName>
</protein>
<dbReference type="CDD" id="cd17933">
    <property type="entry name" value="DEXSc_RecD-like"/>
    <property type="match status" value="1"/>
</dbReference>
<dbReference type="InterPro" id="IPR050534">
    <property type="entry name" value="Coronavir_polyprotein_1ab"/>
</dbReference>
<comment type="similarity">
    <text evidence="3">Belongs to the RecD family. RecD2 subfamily.</text>
</comment>
<comment type="function">
    <text evidence="3">DNA-dependent ATPase and ATP-dependent 5'-3' DNA helicase. Has no activity on blunt DNA or DNA with 3'-overhangs, requires at least 10 bases of 5'-ssDNA for helicase activity.</text>
</comment>
<dbReference type="Pfam" id="PF18335">
    <property type="entry name" value="SH3_13"/>
    <property type="match status" value="1"/>
</dbReference>
<organism evidence="5 6">
    <name type="scientific">Lentibacillus juripiscarius</name>
    <dbReference type="NCBI Taxonomy" id="257446"/>
    <lineage>
        <taxon>Bacteria</taxon>
        <taxon>Bacillati</taxon>
        <taxon>Bacillota</taxon>
        <taxon>Bacilli</taxon>
        <taxon>Bacillales</taxon>
        <taxon>Bacillaceae</taxon>
        <taxon>Lentibacillus</taxon>
    </lineage>
</organism>
<evidence type="ECO:0000313" key="6">
    <source>
        <dbReference type="Proteomes" id="UP001597502"/>
    </source>
</evidence>
<keyword evidence="6" id="KW-1185">Reference proteome</keyword>
<dbReference type="InterPro" id="IPR006345">
    <property type="entry name" value="RecD2"/>
</dbReference>